<dbReference type="InterPro" id="IPR009057">
    <property type="entry name" value="Homeodomain-like_sf"/>
</dbReference>
<accession>A0A255Z8U4</accession>
<keyword evidence="1" id="KW-0805">Transcription regulation</keyword>
<evidence type="ECO:0000259" key="5">
    <source>
        <dbReference type="PROSITE" id="PS50977"/>
    </source>
</evidence>
<keyword evidence="3" id="KW-0804">Transcription</keyword>
<dbReference type="EMBL" id="NOXT01000017">
    <property type="protein sequence ID" value="OYQ37876.1"/>
    <property type="molecule type" value="Genomic_DNA"/>
</dbReference>
<reference evidence="6 7" key="1">
    <citation type="submission" date="2017-07" db="EMBL/GenBank/DDBJ databases">
        <title>Sandarakinorhabdus cyanobacteriorum sp. nov., a novel bacterium isolated from cyanobacterial aggregates in a eutrophic lake.</title>
        <authorList>
            <person name="Cai H."/>
        </authorList>
    </citation>
    <scope>NUCLEOTIDE SEQUENCE [LARGE SCALE GENOMIC DNA]</scope>
    <source>
        <strain evidence="6 7">TH057</strain>
    </source>
</reference>
<dbReference type="Pfam" id="PF00440">
    <property type="entry name" value="TetR_N"/>
    <property type="match status" value="1"/>
</dbReference>
<proteinExistence type="predicted"/>
<feature type="DNA-binding region" description="H-T-H motif" evidence="4">
    <location>
        <begin position="28"/>
        <end position="47"/>
    </location>
</feature>
<sequence length="203" mass="20647">MPRHTDSRARALATAEHLFRTQGYAATGLAQIIAESGSPKGSFYFHFPGGKAQLAAEALAVYAGRVDALLRRLSAAHSGDAGGFVAALFAAVAAEMAGAGFRLSCLVQILANEQPAGEAASGKPLAAASTSWIGLIAAHLEGCGMTSAVAREAAIAIVTLLQGARGLARIEHSPQPFAVAARLAGEVLRLPVSLPPEPVSAQA</sequence>
<dbReference type="OrthoDB" id="9811084at2"/>
<dbReference type="InterPro" id="IPR036271">
    <property type="entry name" value="Tet_transcr_reg_TetR-rel_C_sf"/>
</dbReference>
<dbReference type="AlphaFoldDB" id="A0A255Z8U4"/>
<organism evidence="6 7">
    <name type="scientific">Sandarakinorhabdus cyanobacteriorum</name>
    <dbReference type="NCBI Taxonomy" id="1981098"/>
    <lineage>
        <taxon>Bacteria</taxon>
        <taxon>Pseudomonadati</taxon>
        <taxon>Pseudomonadota</taxon>
        <taxon>Alphaproteobacteria</taxon>
        <taxon>Sphingomonadales</taxon>
        <taxon>Sphingosinicellaceae</taxon>
        <taxon>Sandarakinorhabdus</taxon>
    </lineage>
</organism>
<evidence type="ECO:0000256" key="4">
    <source>
        <dbReference type="PROSITE-ProRule" id="PRU00335"/>
    </source>
</evidence>
<evidence type="ECO:0000256" key="2">
    <source>
        <dbReference type="ARBA" id="ARBA00023125"/>
    </source>
</evidence>
<dbReference type="Gene3D" id="1.10.357.10">
    <property type="entry name" value="Tetracycline Repressor, domain 2"/>
    <property type="match status" value="1"/>
</dbReference>
<evidence type="ECO:0000313" key="7">
    <source>
        <dbReference type="Proteomes" id="UP000216991"/>
    </source>
</evidence>
<feature type="domain" description="HTH tetR-type" evidence="5">
    <location>
        <begin position="5"/>
        <end position="65"/>
    </location>
</feature>
<dbReference type="PANTHER" id="PTHR47506">
    <property type="entry name" value="TRANSCRIPTIONAL REGULATORY PROTEIN"/>
    <property type="match status" value="1"/>
</dbReference>
<name>A0A255Z8U4_9SPHN</name>
<dbReference type="RefSeq" id="WP_094472236.1">
    <property type="nucleotide sequence ID" value="NZ_NOXT01000017.1"/>
</dbReference>
<dbReference type="InterPro" id="IPR054156">
    <property type="entry name" value="YxaF_TetR_C"/>
</dbReference>
<dbReference type="Pfam" id="PF21993">
    <property type="entry name" value="TetR_C_13_2"/>
    <property type="match status" value="1"/>
</dbReference>
<dbReference type="SUPFAM" id="SSF48498">
    <property type="entry name" value="Tetracyclin repressor-like, C-terminal domain"/>
    <property type="match status" value="1"/>
</dbReference>
<dbReference type="GO" id="GO:0003677">
    <property type="term" value="F:DNA binding"/>
    <property type="evidence" value="ECO:0007669"/>
    <property type="project" value="UniProtKB-UniRule"/>
</dbReference>
<keyword evidence="2 4" id="KW-0238">DNA-binding</keyword>
<dbReference type="Proteomes" id="UP000216991">
    <property type="component" value="Unassembled WGS sequence"/>
</dbReference>
<dbReference type="PANTHER" id="PTHR47506:SF1">
    <property type="entry name" value="HTH-TYPE TRANSCRIPTIONAL REGULATOR YJDC"/>
    <property type="match status" value="1"/>
</dbReference>
<evidence type="ECO:0000256" key="1">
    <source>
        <dbReference type="ARBA" id="ARBA00023015"/>
    </source>
</evidence>
<dbReference type="InterPro" id="IPR001647">
    <property type="entry name" value="HTH_TetR"/>
</dbReference>
<gene>
    <name evidence="6" type="ORF">CHU93_00310</name>
</gene>
<dbReference type="SUPFAM" id="SSF46689">
    <property type="entry name" value="Homeodomain-like"/>
    <property type="match status" value="1"/>
</dbReference>
<comment type="caution">
    <text evidence="6">The sequence shown here is derived from an EMBL/GenBank/DDBJ whole genome shotgun (WGS) entry which is preliminary data.</text>
</comment>
<evidence type="ECO:0000313" key="6">
    <source>
        <dbReference type="EMBL" id="OYQ37876.1"/>
    </source>
</evidence>
<protein>
    <recommendedName>
        <fullName evidence="5">HTH tetR-type domain-containing protein</fullName>
    </recommendedName>
</protein>
<keyword evidence="7" id="KW-1185">Reference proteome</keyword>
<evidence type="ECO:0000256" key="3">
    <source>
        <dbReference type="ARBA" id="ARBA00023163"/>
    </source>
</evidence>
<dbReference type="PROSITE" id="PS50977">
    <property type="entry name" value="HTH_TETR_2"/>
    <property type="match status" value="1"/>
</dbReference>